<reference evidence="6 7" key="1">
    <citation type="submission" date="2020-08" db="EMBL/GenBank/DDBJ databases">
        <title>Genomic Encyclopedia of Type Strains, Phase IV (KMG-V): Genome sequencing to study the core and pangenomes of soil and plant-associated prokaryotes.</title>
        <authorList>
            <person name="Whitman W."/>
        </authorList>
    </citation>
    <scope>NUCLEOTIDE SEQUENCE [LARGE SCALE GENOMIC DNA]</scope>
    <source>
        <strain evidence="6 7">X5P3</strain>
    </source>
</reference>
<dbReference type="PANTHER" id="PTHR47506">
    <property type="entry name" value="TRANSCRIPTIONAL REGULATORY PROTEIN"/>
    <property type="match status" value="1"/>
</dbReference>
<comment type="caution">
    <text evidence="6">The sequence shown here is derived from an EMBL/GenBank/DDBJ whole genome shotgun (WGS) entry which is preliminary data.</text>
</comment>
<keyword evidence="1" id="KW-0805">Transcription regulation</keyword>
<proteinExistence type="predicted"/>
<dbReference type="InterPro" id="IPR001647">
    <property type="entry name" value="HTH_TetR"/>
</dbReference>
<sequence length="195" mass="22249">MARTLEFDYDTTLERATRLFWKSGYAGTSLRDLLKEMGIGESSFYNTLKSKKRAYLECLKHYNETVDRKRSKEFLEAPTAALGVRALFNNILESLDNPETPSVICMMAGSLTHEVLDEAELREYIEGRISTLQDKMIARMNADKRDGLLAAGFEPQLVVPVVSTYMQGLWRMALVSYERARFERQIDVFLTGLGL</sequence>
<keyword evidence="3" id="KW-0804">Transcription</keyword>
<dbReference type="SUPFAM" id="SSF48498">
    <property type="entry name" value="Tetracyclin repressor-like, C-terminal domain"/>
    <property type="match status" value="1"/>
</dbReference>
<evidence type="ECO:0000256" key="4">
    <source>
        <dbReference type="PROSITE-ProRule" id="PRU00335"/>
    </source>
</evidence>
<dbReference type="InterPro" id="IPR036271">
    <property type="entry name" value="Tet_transcr_reg_TetR-rel_C_sf"/>
</dbReference>
<dbReference type="Gene3D" id="1.10.10.60">
    <property type="entry name" value="Homeodomain-like"/>
    <property type="match status" value="1"/>
</dbReference>
<feature type="domain" description="HTH tetR-type" evidence="5">
    <location>
        <begin position="6"/>
        <end position="66"/>
    </location>
</feature>
<gene>
    <name evidence="6" type="ORF">HDF15_003370</name>
</gene>
<evidence type="ECO:0000259" key="5">
    <source>
        <dbReference type="PROSITE" id="PS50977"/>
    </source>
</evidence>
<protein>
    <submittedName>
        <fullName evidence="6">TetR/AcrR family transcriptional repressor of nem operon</fullName>
    </submittedName>
</protein>
<evidence type="ECO:0000256" key="1">
    <source>
        <dbReference type="ARBA" id="ARBA00023015"/>
    </source>
</evidence>
<accession>A0A7W7ZSL5</accession>
<name>A0A7W7ZSL5_9BACT</name>
<dbReference type="AlphaFoldDB" id="A0A7W7ZSL5"/>
<keyword evidence="2 4" id="KW-0238">DNA-binding</keyword>
<dbReference type="GO" id="GO:0003677">
    <property type="term" value="F:DNA binding"/>
    <property type="evidence" value="ECO:0007669"/>
    <property type="project" value="UniProtKB-UniRule"/>
</dbReference>
<dbReference type="RefSeq" id="WP_184257374.1">
    <property type="nucleotide sequence ID" value="NZ_JACHIO010000014.1"/>
</dbReference>
<evidence type="ECO:0000256" key="3">
    <source>
        <dbReference type="ARBA" id="ARBA00023163"/>
    </source>
</evidence>
<dbReference type="Pfam" id="PF00440">
    <property type="entry name" value="TetR_N"/>
    <property type="match status" value="1"/>
</dbReference>
<dbReference type="Gene3D" id="1.10.357.10">
    <property type="entry name" value="Tetracycline Repressor, domain 2"/>
    <property type="match status" value="1"/>
</dbReference>
<evidence type="ECO:0000313" key="7">
    <source>
        <dbReference type="Proteomes" id="UP000584867"/>
    </source>
</evidence>
<feature type="DNA-binding region" description="H-T-H motif" evidence="4">
    <location>
        <begin position="29"/>
        <end position="48"/>
    </location>
</feature>
<dbReference type="SUPFAM" id="SSF46689">
    <property type="entry name" value="Homeodomain-like"/>
    <property type="match status" value="1"/>
</dbReference>
<dbReference type="PROSITE" id="PS50977">
    <property type="entry name" value="HTH_TETR_2"/>
    <property type="match status" value="1"/>
</dbReference>
<dbReference type="InterPro" id="IPR009057">
    <property type="entry name" value="Homeodomain-like_sf"/>
</dbReference>
<dbReference type="EMBL" id="JACHIO010000014">
    <property type="protein sequence ID" value="MBB5065007.1"/>
    <property type="molecule type" value="Genomic_DNA"/>
</dbReference>
<organism evidence="6 7">
    <name type="scientific">Granulicella mallensis</name>
    <dbReference type="NCBI Taxonomy" id="940614"/>
    <lineage>
        <taxon>Bacteria</taxon>
        <taxon>Pseudomonadati</taxon>
        <taxon>Acidobacteriota</taxon>
        <taxon>Terriglobia</taxon>
        <taxon>Terriglobales</taxon>
        <taxon>Acidobacteriaceae</taxon>
        <taxon>Granulicella</taxon>
    </lineage>
</organism>
<dbReference type="Proteomes" id="UP000584867">
    <property type="component" value="Unassembled WGS sequence"/>
</dbReference>
<dbReference type="PANTHER" id="PTHR47506:SF1">
    <property type="entry name" value="HTH-TYPE TRANSCRIPTIONAL REGULATOR YJDC"/>
    <property type="match status" value="1"/>
</dbReference>
<evidence type="ECO:0000256" key="2">
    <source>
        <dbReference type="ARBA" id="ARBA00023125"/>
    </source>
</evidence>
<evidence type="ECO:0000313" key="6">
    <source>
        <dbReference type="EMBL" id="MBB5065007.1"/>
    </source>
</evidence>